<feature type="signal peptide" evidence="2">
    <location>
        <begin position="1"/>
        <end position="24"/>
    </location>
</feature>
<dbReference type="InterPro" id="IPR029058">
    <property type="entry name" value="AB_hydrolase_fold"/>
</dbReference>
<evidence type="ECO:0000256" key="1">
    <source>
        <dbReference type="SAM" id="MobiDB-lite"/>
    </source>
</evidence>
<reference evidence="3" key="1">
    <citation type="submission" date="2022-11" db="EMBL/GenBank/DDBJ databases">
        <authorList>
            <person name="Somphong A."/>
            <person name="Phongsopitanun W."/>
        </authorList>
    </citation>
    <scope>NUCLEOTIDE SEQUENCE</scope>
    <source>
        <strain evidence="3">Pm04-4</strain>
    </source>
</reference>
<keyword evidence="2" id="KW-0732">Signal</keyword>
<organism evidence="3 4">
    <name type="scientific">Paractinoplanes pyxinae</name>
    <dbReference type="NCBI Taxonomy" id="2997416"/>
    <lineage>
        <taxon>Bacteria</taxon>
        <taxon>Bacillati</taxon>
        <taxon>Actinomycetota</taxon>
        <taxon>Actinomycetes</taxon>
        <taxon>Micromonosporales</taxon>
        <taxon>Micromonosporaceae</taxon>
        <taxon>Paractinoplanes</taxon>
    </lineage>
</organism>
<protein>
    <submittedName>
        <fullName evidence="3">Chlorophyllase</fullName>
    </submittedName>
</protein>
<gene>
    <name evidence="3" type="ORF">OWR29_21565</name>
</gene>
<dbReference type="PANTHER" id="PTHR33428">
    <property type="entry name" value="CHLOROPHYLLASE-2, CHLOROPLASTIC"/>
    <property type="match status" value="1"/>
</dbReference>
<feature type="region of interest" description="Disordered" evidence="1">
    <location>
        <begin position="30"/>
        <end position="63"/>
    </location>
</feature>
<dbReference type="EMBL" id="JAPNTZ010000007">
    <property type="protein sequence ID" value="MCY1140595.1"/>
    <property type="molecule type" value="Genomic_DNA"/>
</dbReference>
<dbReference type="PROSITE" id="PS51257">
    <property type="entry name" value="PROKAR_LIPOPROTEIN"/>
    <property type="match status" value="1"/>
</dbReference>
<name>A0ABT4B4L3_9ACTN</name>
<feature type="compositionally biased region" description="Low complexity" evidence="1">
    <location>
        <begin position="49"/>
        <end position="63"/>
    </location>
</feature>
<sequence>MGRVHRRRLAPVLAVASALSASLAACSSEPPAASAPATLPPTASPAAPPSAAGSPTAAPLPGAAPDQAFAVETRTLRLTRGADRPLPTTVWLPQGDGPFPLILFSHGLGGKPSDYRELLTTWARAGFVVAAPAYPHTSASAAEFNVLDVINQPSDASYVITETLAKLGGAVDKSRIAAAGHSAGGVTTLGLFSGNRDTRLRAGVVLAGRQILPQPFTGSEAPMLFVHGRKDATVAYADGQAAYAAVQWPKAFLTVTDGGHVASGRSLDVIARTSADFWRWTLYGDETARDRLEPDAARGGLATLQDRLG</sequence>
<dbReference type="Proteomes" id="UP001151002">
    <property type="component" value="Unassembled WGS sequence"/>
</dbReference>
<evidence type="ECO:0000313" key="3">
    <source>
        <dbReference type="EMBL" id="MCY1140595.1"/>
    </source>
</evidence>
<comment type="caution">
    <text evidence="3">The sequence shown here is derived from an EMBL/GenBank/DDBJ whole genome shotgun (WGS) entry which is preliminary data.</text>
</comment>
<evidence type="ECO:0000256" key="2">
    <source>
        <dbReference type="SAM" id="SignalP"/>
    </source>
</evidence>
<accession>A0ABT4B4L3</accession>
<keyword evidence="4" id="KW-1185">Reference proteome</keyword>
<evidence type="ECO:0000313" key="4">
    <source>
        <dbReference type="Proteomes" id="UP001151002"/>
    </source>
</evidence>
<dbReference type="SUPFAM" id="SSF53474">
    <property type="entry name" value="alpha/beta-Hydrolases"/>
    <property type="match status" value="1"/>
</dbReference>
<feature type="compositionally biased region" description="Pro residues" evidence="1">
    <location>
        <begin position="38"/>
        <end position="48"/>
    </location>
</feature>
<feature type="chain" id="PRO_5047097823" evidence="2">
    <location>
        <begin position="25"/>
        <end position="309"/>
    </location>
</feature>
<dbReference type="Pfam" id="PF07224">
    <property type="entry name" value="Chlorophyllase"/>
    <property type="match status" value="1"/>
</dbReference>
<dbReference type="PANTHER" id="PTHR33428:SF14">
    <property type="entry name" value="CARBOXYLESTERASE TYPE B DOMAIN-CONTAINING PROTEIN"/>
    <property type="match status" value="1"/>
</dbReference>
<dbReference type="InterPro" id="IPR017395">
    <property type="entry name" value="Chlorophyllase-like"/>
</dbReference>
<dbReference type="Gene3D" id="3.40.50.1820">
    <property type="entry name" value="alpha/beta hydrolase"/>
    <property type="match status" value="1"/>
</dbReference>
<proteinExistence type="predicted"/>